<dbReference type="InterPro" id="IPR027417">
    <property type="entry name" value="P-loop_NTPase"/>
</dbReference>
<organism evidence="2">
    <name type="scientific">Candidatus Kentrum sp. TUN</name>
    <dbReference type="NCBI Taxonomy" id="2126343"/>
    <lineage>
        <taxon>Bacteria</taxon>
        <taxon>Pseudomonadati</taxon>
        <taxon>Pseudomonadota</taxon>
        <taxon>Gammaproteobacteria</taxon>
        <taxon>Candidatus Kentrum</taxon>
    </lineage>
</organism>
<evidence type="ECO:0000313" key="1">
    <source>
        <dbReference type="EMBL" id="VFK57044.1"/>
    </source>
</evidence>
<reference evidence="2" key="1">
    <citation type="submission" date="2019-02" db="EMBL/GenBank/DDBJ databases">
        <authorList>
            <person name="Gruber-Vodicka R. H."/>
            <person name="Seah K. B. B."/>
        </authorList>
    </citation>
    <scope>NUCLEOTIDE SEQUENCE</scope>
    <source>
        <strain evidence="2">BECK_BY2</strain>
        <strain evidence="1">BECK_BY3</strain>
    </source>
</reference>
<sequence length="160" mass="19022">MIANLFNPGFPVERIGFKDIELDSLETLERINRFWSKSRFIFLFRNPKKQFESVRTKDYWPYCHDLDLFIREYARLSALYMEHADTDPNALFMENTVLFDVGQFKRLVSELDIVRFDESLIGDTVFAAEEKTRLEPALADELEGSVAWEMYRKMQKRAFL</sequence>
<dbReference type="SUPFAM" id="SSF52540">
    <property type="entry name" value="P-loop containing nucleoside triphosphate hydrolases"/>
    <property type="match status" value="1"/>
</dbReference>
<proteinExistence type="predicted"/>
<accession>A0A451A939</accession>
<dbReference type="EMBL" id="CAADFY010000103">
    <property type="protein sequence ID" value="VFK57044.1"/>
    <property type="molecule type" value="Genomic_DNA"/>
</dbReference>
<evidence type="ECO:0000313" key="2">
    <source>
        <dbReference type="EMBL" id="VFK62540.1"/>
    </source>
</evidence>
<dbReference type="Gene3D" id="3.40.50.300">
    <property type="entry name" value="P-loop containing nucleotide triphosphate hydrolases"/>
    <property type="match status" value="1"/>
</dbReference>
<evidence type="ECO:0008006" key="3">
    <source>
        <dbReference type="Google" id="ProtNLM"/>
    </source>
</evidence>
<gene>
    <name evidence="2" type="ORF">BECKTUN1418E_GA0071001_10822</name>
    <name evidence="1" type="ORF">BECKTUN1418F_GA0071002_11033</name>
</gene>
<dbReference type="EMBL" id="CAADFV010000082">
    <property type="protein sequence ID" value="VFK62540.1"/>
    <property type="molecule type" value="Genomic_DNA"/>
</dbReference>
<dbReference type="AlphaFoldDB" id="A0A451A939"/>
<name>A0A451A939_9GAMM</name>
<protein>
    <recommendedName>
        <fullName evidence="3">Sulfotransferase family protein</fullName>
    </recommendedName>
</protein>